<evidence type="ECO:0000313" key="2">
    <source>
        <dbReference type="Proteomes" id="UP000887159"/>
    </source>
</evidence>
<organism evidence="1 2">
    <name type="scientific">Trichonephila clavipes</name>
    <name type="common">Golden silk orbweaver</name>
    <name type="synonym">Nephila clavipes</name>
    <dbReference type="NCBI Taxonomy" id="2585209"/>
    <lineage>
        <taxon>Eukaryota</taxon>
        <taxon>Metazoa</taxon>
        <taxon>Ecdysozoa</taxon>
        <taxon>Arthropoda</taxon>
        <taxon>Chelicerata</taxon>
        <taxon>Arachnida</taxon>
        <taxon>Araneae</taxon>
        <taxon>Araneomorphae</taxon>
        <taxon>Entelegynae</taxon>
        <taxon>Araneoidea</taxon>
        <taxon>Nephilidae</taxon>
        <taxon>Trichonephila</taxon>
    </lineage>
</organism>
<protein>
    <submittedName>
        <fullName evidence="1">Uncharacterized protein</fullName>
    </submittedName>
</protein>
<sequence length="91" mass="10331">MIAAFYILRLWRNKVSDRPGIRKPPVQLIRDPLNCRKPNVPAGGFKQRGNAQWGAAMHRLIPRSHFTRSCWADNRTGTHLVAKPSDVTSAR</sequence>
<dbReference type="EMBL" id="BMAU01021198">
    <property type="protein sequence ID" value="GFX97433.1"/>
    <property type="molecule type" value="Genomic_DNA"/>
</dbReference>
<evidence type="ECO:0000313" key="1">
    <source>
        <dbReference type="EMBL" id="GFX97433.1"/>
    </source>
</evidence>
<name>A0A8X6RM61_TRICX</name>
<reference evidence="1" key="1">
    <citation type="submission" date="2020-08" db="EMBL/GenBank/DDBJ databases">
        <title>Multicomponent nature underlies the extraordinary mechanical properties of spider dragline silk.</title>
        <authorList>
            <person name="Kono N."/>
            <person name="Nakamura H."/>
            <person name="Mori M."/>
            <person name="Yoshida Y."/>
            <person name="Ohtoshi R."/>
            <person name="Malay A.D."/>
            <person name="Moran D.A.P."/>
            <person name="Tomita M."/>
            <person name="Numata K."/>
            <person name="Arakawa K."/>
        </authorList>
    </citation>
    <scope>NUCLEOTIDE SEQUENCE</scope>
</reference>
<comment type="caution">
    <text evidence="1">The sequence shown here is derived from an EMBL/GenBank/DDBJ whole genome shotgun (WGS) entry which is preliminary data.</text>
</comment>
<dbReference type="AlphaFoldDB" id="A0A8X6RM61"/>
<accession>A0A8X6RM61</accession>
<gene>
    <name evidence="1" type="ORF">TNCV_2839931</name>
</gene>
<dbReference type="Proteomes" id="UP000887159">
    <property type="component" value="Unassembled WGS sequence"/>
</dbReference>
<keyword evidence="2" id="KW-1185">Reference proteome</keyword>
<proteinExistence type="predicted"/>